<feature type="region of interest" description="Disordered" evidence="2">
    <location>
        <begin position="31"/>
        <end position="144"/>
    </location>
</feature>
<organism>
    <name type="scientific">Serpula lacrymans var. lacrymans (strain S7.9)</name>
    <name type="common">Dry rot fungus</name>
    <dbReference type="NCBI Taxonomy" id="578457"/>
    <lineage>
        <taxon>Eukaryota</taxon>
        <taxon>Fungi</taxon>
        <taxon>Dikarya</taxon>
        <taxon>Basidiomycota</taxon>
        <taxon>Agaricomycotina</taxon>
        <taxon>Agaricomycetes</taxon>
        <taxon>Agaricomycetidae</taxon>
        <taxon>Boletales</taxon>
        <taxon>Coniophorineae</taxon>
        <taxon>Serpulaceae</taxon>
        <taxon>Serpula</taxon>
    </lineage>
</organism>
<feature type="compositionally biased region" description="Low complexity" evidence="2">
    <location>
        <begin position="77"/>
        <end position="89"/>
    </location>
</feature>
<feature type="compositionally biased region" description="Basic and acidic residues" evidence="2">
    <location>
        <begin position="96"/>
        <end position="114"/>
    </location>
</feature>
<proteinExistence type="predicted"/>
<dbReference type="AlphaFoldDB" id="F8NNP4"/>
<sequence>MIAETRHTGRVGWLLKRVLDPELLLECGTAGQKKRKPCNYGHDDLDSQSTKQKKRRVVRFDNGDPDDPPALGVEPASSSHNTSLSSVSSGQTQNTEHIDNQSTEREKRRVERSCFDVGPPALRTQPRSLSLVSSEQNQSTDGEGVNNSVRVLVRNFVRQEANNPCLYKTISDSSRTWAKSLDALDPLDNSVDTQDRVALVISQNGTLSRKLELVKALHKLEAEQMALEIVALKRLRDEAEYKLKGFEDKVRKSKSQIIDTLHIHLPLR</sequence>
<evidence type="ECO:0000256" key="1">
    <source>
        <dbReference type="SAM" id="Coils"/>
    </source>
</evidence>
<gene>
    <name evidence="3" type="ORF">SERLADRAFT_459910</name>
</gene>
<dbReference type="HOGENOM" id="CLU_1038858_0_0_1"/>
<dbReference type="GeneID" id="18817994"/>
<evidence type="ECO:0000313" key="3">
    <source>
        <dbReference type="EMBL" id="EGO27086.1"/>
    </source>
</evidence>
<reference evidence="3" key="1">
    <citation type="submission" date="2011-04" db="EMBL/GenBank/DDBJ databases">
        <title>Evolution of plant cell wall degrading machinery underlies the functional diversity of forest fungi.</title>
        <authorList>
            <consortium name="US DOE Joint Genome Institute (JGI-PGF)"/>
            <person name="Eastwood D.C."/>
            <person name="Floudas D."/>
            <person name="Binder M."/>
            <person name="Majcherczyk A."/>
            <person name="Schneider P."/>
            <person name="Aerts A."/>
            <person name="Asiegbu F.O."/>
            <person name="Baker S.E."/>
            <person name="Barry K."/>
            <person name="Bendiksby M."/>
            <person name="Blumentritt M."/>
            <person name="Coutinho P.M."/>
            <person name="Cullen D."/>
            <person name="Cullen D."/>
            <person name="Gathman A."/>
            <person name="Goodell B."/>
            <person name="Henrissat B."/>
            <person name="Ihrmark K."/>
            <person name="Kauserud H."/>
            <person name="Kohler A."/>
            <person name="LaButti K."/>
            <person name="Lapidus A."/>
            <person name="Lavin J.L."/>
            <person name="Lee Y.-H."/>
            <person name="Lindquist E."/>
            <person name="Lilly W."/>
            <person name="Lucas S."/>
            <person name="Morin E."/>
            <person name="Murat C."/>
            <person name="Oguiza J.A."/>
            <person name="Park J."/>
            <person name="Pisabarro A.G."/>
            <person name="Riley R."/>
            <person name="Rosling A."/>
            <person name="Salamov A."/>
            <person name="Schmidt O."/>
            <person name="Schmutz J."/>
            <person name="Skrede I."/>
            <person name="Stenlid J."/>
            <person name="Wiebenga A."/>
            <person name="Xie X."/>
            <person name="Kues U."/>
            <person name="Hibbett D.S."/>
            <person name="Hoffmeister D."/>
            <person name="Hogberg N."/>
            <person name="Martin F."/>
            <person name="Grigoriev I.V."/>
            <person name="Watkinson S.C."/>
        </authorList>
    </citation>
    <scope>NUCLEOTIDE SEQUENCE</scope>
    <source>
        <strain evidence="3">S7.9</strain>
    </source>
</reference>
<feature type="coiled-coil region" evidence="1">
    <location>
        <begin position="229"/>
        <end position="256"/>
    </location>
</feature>
<feature type="compositionally biased region" description="Polar residues" evidence="2">
    <location>
        <begin position="125"/>
        <end position="144"/>
    </location>
</feature>
<name>F8NNP4_SERL9</name>
<dbReference type="RefSeq" id="XP_007315177.1">
    <property type="nucleotide sequence ID" value="XM_007315115.1"/>
</dbReference>
<keyword evidence="1" id="KW-0175">Coiled coil</keyword>
<evidence type="ECO:0000256" key="2">
    <source>
        <dbReference type="SAM" id="MobiDB-lite"/>
    </source>
</evidence>
<accession>F8NNP4</accession>
<dbReference type="EMBL" id="GL945431">
    <property type="protein sequence ID" value="EGO27086.1"/>
    <property type="molecule type" value="Genomic_DNA"/>
</dbReference>
<protein>
    <submittedName>
        <fullName evidence="3">Uncharacterized protein</fullName>
    </submittedName>
</protein>
<dbReference type="KEGG" id="sla:SERLADRAFT_459910"/>
<dbReference type="Proteomes" id="UP000008064">
    <property type="component" value="Unassembled WGS sequence"/>
</dbReference>